<dbReference type="PANTHER" id="PTHR10856">
    <property type="entry name" value="CORONIN"/>
    <property type="match status" value="1"/>
</dbReference>
<dbReference type="Gene3D" id="2.130.10.10">
    <property type="entry name" value="YVTN repeat-like/Quinoprotein amine dehydrogenase"/>
    <property type="match status" value="1"/>
</dbReference>
<protein>
    <recommendedName>
        <fullName evidence="3">DUF1899 domain-containing protein</fullName>
    </recommendedName>
</protein>
<evidence type="ECO:0000313" key="5">
    <source>
        <dbReference type="Proteomes" id="UP000789390"/>
    </source>
</evidence>
<gene>
    <name evidence="4" type="ORF">DGAL_LOCUS6597</name>
</gene>
<dbReference type="InterPro" id="IPR015505">
    <property type="entry name" value="Coronin"/>
</dbReference>
<dbReference type="PANTHER" id="PTHR10856:SF0">
    <property type="entry name" value="CORONIN"/>
    <property type="match status" value="1"/>
</dbReference>
<keyword evidence="5" id="KW-1185">Reference proteome</keyword>
<evidence type="ECO:0000256" key="1">
    <source>
        <dbReference type="ARBA" id="ARBA00022574"/>
    </source>
</evidence>
<dbReference type="Pfam" id="PF08953">
    <property type="entry name" value="DUF1899"/>
    <property type="match status" value="1"/>
</dbReference>
<dbReference type="GO" id="GO:0051015">
    <property type="term" value="F:actin filament binding"/>
    <property type="evidence" value="ECO:0007669"/>
    <property type="project" value="TreeGrafter"/>
</dbReference>
<name>A0A8J2WE92_9CRUS</name>
<keyword evidence="1" id="KW-0853">WD repeat</keyword>
<organism evidence="4 5">
    <name type="scientific">Daphnia galeata</name>
    <dbReference type="NCBI Taxonomy" id="27404"/>
    <lineage>
        <taxon>Eukaryota</taxon>
        <taxon>Metazoa</taxon>
        <taxon>Ecdysozoa</taxon>
        <taxon>Arthropoda</taxon>
        <taxon>Crustacea</taxon>
        <taxon>Branchiopoda</taxon>
        <taxon>Diplostraca</taxon>
        <taxon>Cladocera</taxon>
        <taxon>Anomopoda</taxon>
        <taxon>Daphniidae</taxon>
        <taxon>Daphnia</taxon>
    </lineage>
</organism>
<sequence>MSAIGHKVVRISKFRNVYGTGWKRDLCYDNIRVSKSSWDSTFCTVNPKFIAIITESAGGGAFIVLPDNKENVGKMKSDCPVVSGH</sequence>
<accession>A0A8J2WE92</accession>
<dbReference type="AlphaFoldDB" id="A0A8J2WE92"/>
<keyword evidence="2" id="KW-0677">Repeat</keyword>
<dbReference type="OrthoDB" id="1850764at2759"/>
<dbReference type="GO" id="GO:0007015">
    <property type="term" value="P:actin filament organization"/>
    <property type="evidence" value="ECO:0007669"/>
    <property type="project" value="TreeGrafter"/>
</dbReference>
<evidence type="ECO:0000256" key="2">
    <source>
        <dbReference type="ARBA" id="ARBA00022737"/>
    </source>
</evidence>
<dbReference type="InterPro" id="IPR015943">
    <property type="entry name" value="WD40/YVTN_repeat-like_dom_sf"/>
</dbReference>
<feature type="domain" description="DUF1899" evidence="3">
    <location>
        <begin position="7"/>
        <end position="71"/>
    </location>
</feature>
<reference evidence="4" key="1">
    <citation type="submission" date="2021-11" db="EMBL/GenBank/DDBJ databases">
        <authorList>
            <person name="Schell T."/>
        </authorList>
    </citation>
    <scope>NUCLEOTIDE SEQUENCE</scope>
    <source>
        <strain evidence="4">M5</strain>
    </source>
</reference>
<proteinExistence type="predicted"/>
<dbReference type="SMART" id="SM01166">
    <property type="entry name" value="DUF1899"/>
    <property type="match status" value="1"/>
</dbReference>
<dbReference type="InterPro" id="IPR015048">
    <property type="entry name" value="DUF1899"/>
</dbReference>
<dbReference type="Proteomes" id="UP000789390">
    <property type="component" value="Unassembled WGS sequence"/>
</dbReference>
<evidence type="ECO:0000313" key="4">
    <source>
        <dbReference type="EMBL" id="CAH0103893.1"/>
    </source>
</evidence>
<comment type="caution">
    <text evidence="4">The sequence shown here is derived from an EMBL/GenBank/DDBJ whole genome shotgun (WGS) entry which is preliminary data.</text>
</comment>
<evidence type="ECO:0000259" key="3">
    <source>
        <dbReference type="SMART" id="SM01166"/>
    </source>
</evidence>
<dbReference type="EMBL" id="CAKKLH010000119">
    <property type="protein sequence ID" value="CAH0103893.1"/>
    <property type="molecule type" value="Genomic_DNA"/>
</dbReference>